<evidence type="ECO:0000256" key="4">
    <source>
        <dbReference type="ARBA" id="ARBA00023242"/>
    </source>
</evidence>
<feature type="short sequence motif" description="VHIID" evidence="5">
    <location>
        <begin position="340"/>
        <end position="344"/>
    </location>
</feature>
<gene>
    <name evidence="8" type="primary">LOC105111287</name>
</gene>
<feature type="region of interest" description="Leucine repeat II (LRII)" evidence="5">
    <location>
        <begin position="386"/>
        <end position="418"/>
    </location>
</feature>
<dbReference type="KEGG" id="peu:105111287"/>
<organism evidence="7 8">
    <name type="scientific">Populus euphratica</name>
    <name type="common">Euphrates poplar</name>
    <dbReference type="NCBI Taxonomy" id="75702"/>
    <lineage>
        <taxon>Eukaryota</taxon>
        <taxon>Viridiplantae</taxon>
        <taxon>Streptophyta</taxon>
        <taxon>Embryophyta</taxon>
        <taxon>Tracheophyta</taxon>
        <taxon>Spermatophyta</taxon>
        <taxon>Magnoliopsida</taxon>
        <taxon>eudicotyledons</taxon>
        <taxon>Gunneridae</taxon>
        <taxon>Pentapetalae</taxon>
        <taxon>rosids</taxon>
        <taxon>fabids</taxon>
        <taxon>Malpighiales</taxon>
        <taxon>Salicaceae</taxon>
        <taxon>Saliceae</taxon>
        <taxon>Populus</taxon>
    </lineage>
</organism>
<dbReference type="PANTHER" id="PTHR31636">
    <property type="entry name" value="OSJNBA0084A10.13 PROTEIN-RELATED"/>
    <property type="match status" value="1"/>
</dbReference>
<keyword evidence="3" id="KW-0804">Transcription</keyword>
<dbReference type="Pfam" id="PF03514">
    <property type="entry name" value="GRAS"/>
    <property type="match status" value="1"/>
</dbReference>
<evidence type="ECO:0000256" key="5">
    <source>
        <dbReference type="PROSITE-ProRule" id="PRU01191"/>
    </source>
</evidence>
<proteinExistence type="inferred from homology"/>
<dbReference type="GO" id="GO:0005634">
    <property type="term" value="C:nucleus"/>
    <property type="evidence" value="ECO:0007669"/>
    <property type="project" value="UniProtKB-SubCell"/>
</dbReference>
<feature type="region of interest" description="SAW" evidence="5">
    <location>
        <begin position="521"/>
        <end position="597"/>
    </location>
</feature>
<evidence type="ECO:0000256" key="2">
    <source>
        <dbReference type="ARBA" id="ARBA00023015"/>
    </source>
</evidence>
<accession>A0AAJ6T5B6</accession>
<dbReference type="Proteomes" id="UP000694918">
    <property type="component" value="Unplaced"/>
</dbReference>
<keyword evidence="4" id="KW-0539">Nucleus</keyword>
<name>A0AAJ6T5B6_POPEU</name>
<reference evidence="8" key="1">
    <citation type="submission" date="2025-08" db="UniProtKB">
        <authorList>
            <consortium name="RefSeq"/>
        </authorList>
    </citation>
    <scope>IDENTIFICATION</scope>
</reference>
<dbReference type="AlphaFoldDB" id="A0AAJ6T5B6"/>
<dbReference type="RefSeq" id="XP_011004895.1">
    <property type="nucleotide sequence ID" value="XM_011006593.1"/>
</dbReference>
<comment type="similarity">
    <text evidence="5">Belongs to the GRAS family.</text>
</comment>
<evidence type="ECO:0000256" key="6">
    <source>
        <dbReference type="SAM" id="MobiDB-lite"/>
    </source>
</evidence>
<keyword evidence="7" id="KW-1185">Reference proteome</keyword>
<evidence type="ECO:0000256" key="1">
    <source>
        <dbReference type="ARBA" id="ARBA00004123"/>
    </source>
</evidence>
<comment type="subcellular location">
    <subcellularLocation>
        <location evidence="1">Nucleus</location>
    </subcellularLocation>
</comment>
<sequence>MENAILSLEGSYSEVEEKSSSANKSSESVDGGKTWKQTPFYCSDGLGPSAGVDFLCSEDEVLYQDERELQDQTLLGYAAFDELKFDGLSPSTQNCQEEITKLGEIVQNGNLDSEYKKGKRSEDLHLASLELLRRFGNGFRHFESGRIVESTYDAPPYTAVESRGFSTEEIMGIAGAKFIQSASQSVDVSSMFDNPFDLSLAGLSHEDAKMVELSEFLLASAEKVSCEQFDSARRLLKHCEGCSSDVGNPVERVVYYFSEALRERIEIKSGRVTSKGLKKNQSVHIYDTMKTSKQSFDMDTAMMRPNPAILECQRLMPFCQISHFAGIQAIVENVAEAKRIHIIDLVIRNGAQWAILMQALASRFGCPLELLKITAIGTTSKHLIEDTGRWLKSFAQTMNIPFSFKIVMVSDLLDLKENLLEIDVEEKIAVYSSYLPRKLIAMPNRLDSMMKMIRNINPCIMVVTEVEANHNAPSFVHRFVDLLFYYSAYFDCLDACMERDDPNRMITESMYFGEGIRNSVASEGEERIIRSVKLDVWRAFFARFGMVETDLSSSSLYQAKLIVKKFNFASSFTLDVDGKSLLYGWKGTPLHSLSTWNFT</sequence>
<evidence type="ECO:0000313" key="8">
    <source>
        <dbReference type="RefSeq" id="XP_011004895.1"/>
    </source>
</evidence>
<feature type="region of interest" description="Disordered" evidence="6">
    <location>
        <begin position="1"/>
        <end position="32"/>
    </location>
</feature>
<evidence type="ECO:0000313" key="7">
    <source>
        <dbReference type="Proteomes" id="UP000694918"/>
    </source>
</evidence>
<comment type="caution">
    <text evidence="5">Lacks conserved residue(s) required for the propagation of feature annotation.</text>
</comment>
<feature type="compositionally biased region" description="Low complexity" evidence="6">
    <location>
        <begin position="20"/>
        <end position="29"/>
    </location>
</feature>
<evidence type="ECO:0000256" key="3">
    <source>
        <dbReference type="ARBA" id="ARBA00023163"/>
    </source>
</evidence>
<dbReference type="InterPro" id="IPR005202">
    <property type="entry name" value="TF_GRAS"/>
</dbReference>
<keyword evidence="2" id="KW-0805">Transcription regulation</keyword>
<protein>
    <submittedName>
        <fullName evidence="8">DELLA protein RGL1-like</fullName>
    </submittedName>
</protein>
<dbReference type="GeneID" id="105111287"/>
<dbReference type="PROSITE" id="PS50985">
    <property type="entry name" value="GRAS"/>
    <property type="match status" value="1"/>
</dbReference>